<keyword evidence="2 5" id="KW-0689">Ribosomal protein</keyword>
<accession>A0A318TG44</accession>
<dbReference type="SUPFAM" id="SSF143034">
    <property type="entry name" value="L35p-like"/>
    <property type="match status" value="1"/>
</dbReference>
<feature type="compositionally biased region" description="Basic residues" evidence="7">
    <location>
        <begin position="11"/>
        <end position="22"/>
    </location>
</feature>
<evidence type="ECO:0000256" key="6">
    <source>
        <dbReference type="RuleBase" id="RU000568"/>
    </source>
</evidence>
<name>A0A318TG44_9BRAD</name>
<feature type="region of interest" description="Disordered" evidence="7">
    <location>
        <begin position="1"/>
        <end position="47"/>
    </location>
</feature>
<evidence type="ECO:0000256" key="5">
    <source>
        <dbReference type="HAMAP-Rule" id="MF_00514"/>
    </source>
</evidence>
<organism evidence="8 9">
    <name type="scientific">Rhodopseudomonas faecalis</name>
    <dbReference type="NCBI Taxonomy" id="99655"/>
    <lineage>
        <taxon>Bacteria</taxon>
        <taxon>Pseudomonadati</taxon>
        <taxon>Pseudomonadota</taxon>
        <taxon>Alphaproteobacteria</taxon>
        <taxon>Hyphomicrobiales</taxon>
        <taxon>Nitrobacteraceae</taxon>
        <taxon>Rhodopseudomonas</taxon>
    </lineage>
</organism>
<evidence type="ECO:0000256" key="4">
    <source>
        <dbReference type="ARBA" id="ARBA00071664"/>
    </source>
</evidence>
<dbReference type="InterPro" id="IPR037229">
    <property type="entry name" value="Ribosomal_bL35_sf"/>
</dbReference>
<proteinExistence type="inferred from homology"/>
<evidence type="ECO:0000256" key="1">
    <source>
        <dbReference type="ARBA" id="ARBA00006598"/>
    </source>
</evidence>
<dbReference type="InterPro" id="IPR021137">
    <property type="entry name" value="Ribosomal_bL35-like"/>
</dbReference>
<dbReference type="Gene3D" id="4.10.410.60">
    <property type="match status" value="1"/>
</dbReference>
<keyword evidence="3 5" id="KW-0687">Ribonucleoprotein</keyword>
<comment type="similarity">
    <text evidence="1 5 6">Belongs to the bacterial ribosomal protein bL35 family.</text>
</comment>
<dbReference type="HAMAP" id="MF_00514">
    <property type="entry name" value="Ribosomal_bL35"/>
    <property type="match status" value="1"/>
</dbReference>
<dbReference type="PANTHER" id="PTHR33343:SF1">
    <property type="entry name" value="LARGE RIBOSOMAL SUBUNIT PROTEIN BL35M"/>
    <property type="match status" value="1"/>
</dbReference>
<dbReference type="GO" id="GO:0022625">
    <property type="term" value="C:cytosolic large ribosomal subunit"/>
    <property type="evidence" value="ECO:0007669"/>
    <property type="project" value="TreeGrafter"/>
</dbReference>
<evidence type="ECO:0000313" key="9">
    <source>
        <dbReference type="Proteomes" id="UP000248148"/>
    </source>
</evidence>
<dbReference type="FunFam" id="4.10.410.60:FF:000001">
    <property type="entry name" value="50S ribosomal protein L35"/>
    <property type="match status" value="1"/>
</dbReference>
<gene>
    <name evidence="5" type="primary">rpmI</name>
    <name evidence="8" type="ORF">BJ122_11413</name>
</gene>
<dbReference type="PANTHER" id="PTHR33343">
    <property type="entry name" value="54S RIBOSOMAL PROTEIN BL35M"/>
    <property type="match status" value="1"/>
</dbReference>
<dbReference type="Proteomes" id="UP000248148">
    <property type="component" value="Unassembled WGS sequence"/>
</dbReference>
<dbReference type="InterPro" id="IPR018265">
    <property type="entry name" value="Ribosomal_bL35_CS"/>
</dbReference>
<evidence type="ECO:0000256" key="7">
    <source>
        <dbReference type="SAM" id="MobiDB-lite"/>
    </source>
</evidence>
<protein>
    <recommendedName>
        <fullName evidence="4 5">Large ribosomal subunit protein bL35</fullName>
    </recommendedName>
</protein>
<sequence>MANQESQMPKLKTKSGAKKRFKVTGTGKVVSAHAGKRHGMIKRTKKQIRQLRGTRIMFKTDGENIKQYFLPNA</sequence>
<feature type="compositionally biased region" description="Basic residues" evidence="7">
    <location>
        <begin position="34"/>
        <end position="47"/>
    </location>
</feature>
<dbReference type="NCBIfam" id="TIGR00001">
    <property type="entry name" value="rpmI_bact"/>
    <property type="match status" value="1"/>
</dbReference>
<dbReference type="Pfam" id="PF01632">
    <property type="entry name" value="Ribosomal_L35p"/>
    <property type="match status" value="1"/>
</dbReference>
<keyword evidence="9" id="KW-1185">Reference proteome</keyword>
<evidence type="ECO:0000256" key="2">
    <source>
        <dbReference type="ARBA" id="ARBA00022980"/>
    </source>
</evidence>
<comment type="caution">
    <text evidence="8">The sequence shown here is derived from an EMBL/GenBank/DDBJ whole genome shotgun (WGS) entry which is preliminary data.</text>
</comment>
<evidence type="ECO:0000313" key="8">
    <source>
        <dbReference type="EMBL" id="PYF02098.1"/>
    </source>
</evidence>
<dbReference type="EMBL" id="QJTI01000014">
    <property type="protein sequence ID" value="PYF02098.1"/>
    <property type="molecule type" value="Genomic_DNA"/>
</dbReference>
<evidence type="ECO:0000256" key="3">
    <source>
        <dbReference type="ARBA" id="ARBA00023274"/>
    </source>
</evidence>
<reference evidence="8 9" key="1">
    <citation type="submission" date="2018-06" db="EMBL/GenBank/DDBJ databases">
        <title>Genomic Encyclopedia of Archaeal and Bacterial Type Strains, Phase II (KMG-II): from individual species to whole genera.</title>
        <authorList>
            <person name="Goeker M."/>
        </authorList>
    </citation>
    <scope>NUCLEOTIDE SEQUENCE [LARGE SCALE GENOMIC DNA]</scope>
    <source>
        <strain evidence="8 9">JCM 11668</strain>
    </source>
</reference>
<dbReference type="GO" id="GO:0003735">
    <property type="term" value="F:structural constituent of ribosome"/>
    <property type="evidence" value="ECO:0007669"/>
    <property type="project" value="InterPro"/>
</dbReference>
<dbReference type="GO" id="GO:0006412">
    <property type="term" value="P:translation"/>
    <property type="evidence" value="ECO:0007669"/>
    <property type="project" value="UniProtKB-UniRule"/>
</dbReference>
<dbReference type="PRINTS" id="PR00064">
    <property type="entry name" value="RIBOSOMALL35"/>
</dbReference>
<dbReference type="AlphaFoldDB" id="A0A318TG44"/>
<dbReference type="InterPro" id="IPR001706">
    <property type="entry name" value="Ribosomal_bL35"/>
</dbReference>
<dbReference type="PROSITE" id="PS00936">
    <property type="entry name" value="RIBOSOMAL_L35"/>
    <property type="match status" value="1"/>
</dbReference>